<accession>A0A0C4YAU8</accession>
<dbReference type="GO" id="GO:0051205">
    <property type="term" value="P:protein insertion into membrane"/>
    <property type="evidence" value="ECO:0007669"/>
    <property type="project" value="UniProtKB-UniRule"/>
</dbReference>
<comment type="subcellular location">
    <subcellularLocation>
        <location evidence="4">Cell outer membrane</location>
    </subcellularLocation>
</comment>
<evidence type="ECO:0000256" key="3">
    <source>
        <dbReference type="ARBA" id="ARBA00023237"/>
    </source>
</evidence>
<proteinExistence type="inferred from homology"/>
<dbReference type="Gene3D" id="2.130.10.10">
    <property type="entry name" value="YVTN repeat-like/Quinoprotein amine dehydrogenase"/>
    <property type="match status" value="1"/>
</dbReference>
<dbReference type="InterPro" id="IPR017687">
    <property type="entry name" value="BamB"/>
</dbReference>
<feature type="domain" description="Pyrrolo-quinoline quinone repeat" evidence="5">
    <location>
        <begin position="94"/>
        <end position="321"/>
    </location>
</feature>
<comment type="subunit">
    <text evidence="4">Part of the Bam complex.</text>
</comment>
<evidence type="ECO:0000313" key="6">
    <source>
        <dbReference type="EMBL" id="AJG20045.1"/>
    </source>
</evidence>
<keyword evidence="6" id="KW-0449">Lipoprotein</keyword>
<dbReference type="SMART" id="SM00564">
    <property type="entry name" value="PQQ"/>
    <property type="match status" value="5"/>
</dbReference>
<protein>
    <recommendedName>
        <fullName evidence="4">Outer membrane protein assembly factor BamB</fullName>
    </recommendedName>
</protein>
<reference evidence="6 7" key="1">
    <citation type="journal article" date="2015" name="Genome Announc.">
        <title>Complete Genome Sequence of Cupriavidus basilensis 4G11, Isolated from the Oak Ridge Field Research Center Site.</title>
        <authorList>
            <person name="Ray J."/>
            <person name="Waters R.J."/>
            <person name="Skerker J.M."/>
            <person name="Kuehl J.V."/>
            <person name="Price M.N."/>
            <person name="Huang J."/>
            <person name="Chakraborty R."/>
            <person name="Arkin A.P."/>
            <person name="Deutschbauer A."/>
        </authorList>
    </citation>
    <scope>NUCLEOTIDE SEQUENCE [LARGE SCALE GENOMIC DNA]</scope>
    <source>
        <strain evidence="6">4G11</strain>
    </source>
</reference>
<dbReference type="OrthoDB" id="5173551at2"/>
<dbReference type="InterPro" id="IPR015943">
    <property type="entry name" value="WD40/YVTN_repeat-like_dom_sf"/>
</dbReference>
<dbReference type="HAMAP" id="MF_00923">
    <property type="entry name" value="OM_assembly_BamB"/>
    <property type="match status" value="1"/>
</dbReference>
<dbReference type="STRING" id="68895.RR42_m2660"/>
<evidence type="ECO:0000256" key="4">
    <source>
        <dbReference type="HAMAP-Rule" id="MF_00923"/>
    </source>
</evidence>
<dbReference type="GO" id="GO:0043165">
    <property type="term" value="P:Gram-negative-bacterium-type cell outer membrane assembly"/>
    <property type="evidence" value="ECO:0007669"/>
    <property type="project" value="UniProtKB-UniRule"/>
</dbReference>
<keyword evidence="7" id="KW-1185">Reference proteome</keyword>
<keyword evidence="3 4" id="KW-0998">Cell outer membrane</keyword>
<dbReference type="Proteomes" id="UP000031843">
    <property type="component" value="Chromosome main"/>
</dbReference>
<evidence type="ECO:0000256" key="2">
    <source>
        <dbReference type="ARBA" id="ARBA00023136"/>
    </source>
</evidence>
<dbReference type="AlphaFoldDB" id="A0A0C4YAU8"/>
<organism evidence="6 7">
    <name type="scientific">Cupriavidus basilensis</name>
    <dbReference type="NCBI Taxonomy" id="68895"/>
    <lineage>
        <taxon>Bacteria</taxon>
        <taxon>Pseudomonadati</taxon>
        <taxon>Pseudomonadota</taxon>
        <taxon>Betaproteobacteria</taxon>
        <taxon>Burkholderiales</taxon>
        <taxon>Burkholderiaceae</taxon>
        <taxon>Cupriavidus</taxon>
    </lineage>
</organism>
<evidence type="ECO:0000259" key="5">
    <source>
        <dbReference type="Pfam" id="PF13360"/>
    </source>
</evidence>
<dbReference type="PANTHER" id="PTHR34512:SF30">
    <property type="entry name" value="OUTER MEMBRANE PROTEIN ASSEMBLY FACTOR BAMB"/>
    <property type="match status" value="1"/>
</dbReference>
<dbReference type="EMBL" id="CP010536">
    <property type="protein sequence ID" value="AJG20045.1"/>
    <property type="molecule type" value="Genomic_DNA"/>
</dbReference>
<gene>
    <name evidence="4" type="primary">bamB</name>
    <name evidence="6" type="ORF">RR42_m2660</name>
</gene>
<dbReference type="KEGG" id="cbw:RR42_m2660"/>
<dbReference type="GO" id="GO:0009279">
    <property type="term" value="C:cell outer membrane"/>
    <property type="evidence" value="ECO:0007669"/>
    <property type="project" value="UniProtKB-SubCell"/>
</dbReference>
<name>A0A0C4YAU8_9BURK</name>
<dbReference type="InterPro" id="IPR002372">
    <property type="entry name" value="PQQ_rpt_dom"/>
</dbReference>
<dbReference type="Pfam" id="PF13360">
    <property type="entry name" value="PQQ_2"/>
    <property type="match status" value="1"/>
</dbReference>
<keyword evidence="1 4" id="KW-0732">Signal</keyword>
<dbReference type="InterPro" id="IPR011047">
    <property type="entry name" value="Quinoprotein_ADH-like_sf"/>
</dbReference>
<dbReference type="SUPFAM" id="SSF50998">
    <property type="entry name" value="Quinoprotein alcohol dehydrogenase-like"/>
    <property type="match status" value="1"/>
</dbReference>
<comment type="function">
    <text evidence="4">Part of the outer membrane protein assembly complex, which is involved in assembly and insertion of beta-barrel proteins into the outer membrane.</text>
</comment>
<evidence type="ECO:0000313" key="7">
    <source>
        <dbReference type="Proteomes" id="UP000031843"/>
    </source>
</evidence>
<keyword evidence="2 4" id="KW-0472">Membrane</keyword>
<sequence length="395" mass="41731">MKSLFSGTAQNQQHGNFVRGLVVAAACAASVASLGGCSLFSKADKRTPVELKPITQTLSVRQAWKASVGKSGPYSLQPSVSGGTVYASSNGGKVLALDGVTGRTLWEAKTDIDLTSGPGSDGTVTAVAGEKGAVFAFDASGKQIWKKQVNGEVLSAPLVGNGLVVVRTTDTRVLGLDAQTGERRWIYQRSQTPLNLRASMGMVFAGDGIVMGFPGGKLGVLAPGNGVLRWESTVSYPKGVSEIERLNDVTGQPMVNGRQVCATTFQGRIACLELANGQPQWGKDFSSPTGPAQDDTSLYAGDERSVVHAFDRQNGTERWKNDQLLYRRLGTPLAVGRSVVAGDYEGYVHFLSREDGQFVARLKTDGSEITAAPVVAGPSLVVQTRDGNLYGFVPD</sequence>
<dbReference type="InterPro" id="IPR018391">
    <property type="entry name" value="PQQ_b-propeller_rpt"/>
</dbReference>
<dbReference type="NCBIfam" id="TIGR03300">
    <property type="entry name" value="assembly_YfgL"/>
    <property type="match status" value="1"/>
</dbReference>
<dbReference type="RefSeq" id="WP_052494621.1">
    <property type="nucleotide sequence ID" value="NZ_CP010536.1"/>
</dbReference>
<comment type="similarity">
    <text evidence="4">Belongs to the BamB family.</text>
</comment>
<evidence type="ECO:0000256" key="1">
    <source>
        <dbReference type="ARBA" id="ARBA00022729"/>
    </source>
</evidence>
<dbReference type="PANTHER" id="PTHR34512">
    <property type="entry name" value="CELL SURFACE PROTEIN"/>
    <property type="match status" value="1"/>
</dbReference>